<dbReference type="OrthoDB" id="302728at2759"/>
<feature type="transmembrane region" description="Helical" evidence="7">
    <location>
        <begin position="178"/>
        <end position="196"/>
    </location>
</feature>
<comment type="subcellular location">
    <subcellularLocation>
        <location evidence="1">Membrane</location>
        <topology evidence="1">Multi-pass membrane protein</topology>
    </subcellularLocation>
</comment>
<comment type="similarity">
    <text evidence="7">Belongs to the DHHC palmitoyltransferase family.</text>
</comment>
<accession>A0A811VF44</accession>
<evidence type="ECO:0000256" key="4">
    <source>
        <dbReference type="ARBA" id="ARBA00022989"/>
    </source>
</evidence>
<dbReference type="GO" id="GO:0019706">
    <property type="term" value="F:protein-cysteine S-palmitoyltransferase activity"/>
    <property type="evidence" value="ECO:0007669"/>
    <property type="project" value="UniProtKB-EC"/>
</dbReference>
<evidence type="ECO:0000256" key="6">
    <source>
        <dbReference type="ARBA" id="ARBA00023315"/>
    </source>
</evidence>
<dbReference type="EC" id="2.3.1.225" evidence="7"/>
<proteinExistence type="inferred from homology"/>
<dbReference type="InterPro" id="IPR039859">
    <property type="entry name" value="PFA4/ZDH16/20/ERF2-like"/>
</dbReference>
<feature type="transmembrane region" description="Helical" evidence="7">
    <location>
        <begin position="54"/>
        <end position="71"/>
    </location>
</feature>
<comment type="catalytic activity">
    <reaction evidence="7">
        <text>L-cysteinyl-[protein] + hexadecanoyl-CoA = S-hexadecanoyl-L-cysteinyl-[protein] + CoA</text>
        <dbReference type="Rhea" id="RHEA:36683"/>
        <dbReference type="Rhea" id="RHEA-COMP:10131"/>
        <dbReference type="Rhea" id="RHEA-COMP:11032"/>
        <dbReference type="ChEBI" id="CHEBI:29950"/>
        <dbReference type="ChEBI" id="CHEBI:57287"/>
        <dbReference type="ChEBI" id="CHEBI:57379"/>
        <dbReference type="ChEBI" id="CHEBI:74151"/>
        <dbReference type="EC" id="2.3.1.225"/>
    </reaction>
</comment>
<comment type="domain">
    <text evidence="7">The DHHC domain is required for palmitoyltransferase activity.</text>
</comment>
<keyword evidence="10" id="KW-1185">Reference proteome</keyword>
<keyword evidence="4 7" id="KW-1133">Transmembrane helix</keyword>
<evidence type="ECO:0000313" key="10">
    <source>
        <dbReference type="Proteomes" id="UP000606786"/>
    </source>
</evidence>
<sequence length="290" mass="34329">MLNPSNIIEMRLRRKFLPRSLRDIGCFLIMFTFIPITFVFEVAVVLPDFHEKNGIIYIFTCLLGLFLVFNLKANMLACMLIDTSARTVVFTPPINDHQRKYWRYCSACEMLAPPRSWHCNTCDTCILKRDHHCSFTGSCIGHQNHRYFVFFLLYLAIGATYATVYNSIYFWWLHAETYVNWFTLIKIVFPMFMLCFDMSWQNFYLLIYMLNIIASAYSMVLIAYHAPYILRGAKDCERHASLYDLGIRRNLEMVLGKRMRVAWLTPFVRSDLPHDGIHWENVIDDTEKRR</sequence>
<keyword evidence="6 7" id="KW-0012">Acyltransferase</keyword>
<dbReference type="AlphaFoldDB" id="A0A811VF44"/>
<keyword evidence="2 7" id="KW-0808">Transferase</keyword>
<feature type="transmembrane region" description="Helical" evidence="7">
    <location>
        <begin position="203"/>
        <end position="226"/>
    </location>
</feature>
<evidence type="ECO:0000313" key="9">
    <source>
        <dbReference type="EMBL" id="CAD7014495.1"/>
    </source>
</evidence>
<evidence type="ECO:0000256" key="1">
    <source>
        <dbReference type="ARBA" id="ARBA00004141"/>
    </source>
</evidence>
<dbReference type="Pfam" id="PF01529">
    <property type="entry name" value="DHHC"/>
    <property type="match status" value="1"/>
</dbReference>
<dbReference type="Proteomes" id="UP000606786">
    <property type="component" value="Unassembled WGS sequence"/>
</dbReference>
<feature type="transmembrane region" description="Helical" evidence="7">
    <location>
        <begin position="21"/>
        <end position="42"/>
    </location>
</feature>
<dbReference type="PANTHER" id="PTHR12246">
    <property type="entry name" value="PALMITOYLTRANSFERASE ZDHHC16"/>
    <property type="match status" value="1"/>
</dbReference>
<feature type="transmembrane region" description="Helical" evidence="7">
    <location>
        <begin position="147"/>
        <end position="172"/>
    </location>
</feature>
<feature type="domain" description="Palmitoyltransferase DHHC" evidence="8">
    <location>
        <begin position="101"/>
        <end position="233"/>
    </location>
</feature>
<evidence type="ECO:0000259" key="8">
    <source>
        <dbReference type="Pfam" id="PF01529"/>
    </source>
</evidence>
<name>A0A811VF44_CERCA</name>
<gene>
    <name evidence="9" type="ORF">CCAP1982_LOCUS22497</name>
</gene>
<reference evidence="9" key="1">
    <citation type="submission" date="2020-11" db="EMBL/GenBank/DDBJ databases">
        <authorList>
            <person name="Whitehead M."/>
        </authorList>
    </citation>
    <scope>NUCLEOTIDE SEQUENCE</scope>
    <source>
        <strain evidence="9">EGII</strain>
    </source>
</reference>
<dbReference type="InterPro" id="IPR001594">
    <property type="entry name" value="Palmitoyltrfase_DHHC"/>
</dbReference>
<dbReference type="EMBL" id="CAJHJT010000056">
    <property type="protein sequence ID" value="CAD7014495.1"/>
    <property type="molecule type" value="Genomic_DNA"/>
</dbReference>
<evidence type="ECO:0000256" key="5">
    <source>
        <dbReference type="ARBA" id="ARBA00023136"/>
    </source>
</evidence>
<protein>
    <recommendedName>
        <fullName evidence="7">Palmitoyltransferase</fullName>
        <ecNumber evidence="7">2.3.1.225</ecNumber>
    </recommendedName>
</protein>
<evidence type="ECO:0000256" key="7">
    <source>
        <dbReference type="RuleBase" id="RU079119"/>
    </source>
</evidence>
<comment type="caution">
    <text evidence="9">The sequence shown here is derived from an EMBL/GenBank/DDBJ whole genome shotgun (WGS) entry which is preliminary data.</text>
</comment>
<dbReference type="PROSITE" id="PS50216">
    <property type="entry name" value="DHHC"/>
    <property type="match status" value="1"/>
</dbReference>
<evidence type="ECO:0000256" key="2">
    <source>
        <dbReference type="ARBA" id="ARBA00022679"/>
    </source>
</evidence>
<keyword evidence="3 7" id="KW-0812">Transmembrane</keyword>
<keyword evidence="5 7" id="KW-0472">Membrane</keyword>
<dbReference type="GO" id="GO:0016020">
    <property type="term" value="C:membrane"/>
    <property type="evidence" value="ECO:0007669"/>
    <property type="project" value="UniProtKB-SubCell"/>
</dbReference>
<evidence type="ECO:0000256" key="3">
    <source>
        <dbReference type="ARBA" id="ARBA00022692"/>
    </source>
</evidence>
<organism evidence="9 10">
    <name type="scientific">Ceratitis capitata</name>
    <name type="common">Mediterranean fruit fly</name>
    <name type="synonym">Tephritis capitata</name>
    <dbReference type="NCBI Taxonomy" id="7213"/>
    <lineage>
        <taxon>Eukaryota</taxon>
        <taxon>Metazoa</taxon>
        <taxon>Ecdysozoa</taxon>
        <taxon>Arthropoda</taxon>
        <taxon>Hexapoda</taxon>
        <taxon>Insecta</taxon>
        <taxon>Pterygota</taxon>
        <taxon>Neoptera</taxon>
        <taxon>Endopterygota</taxon>
        <taxon>Diptera</taxon>
        <taxon>Brachycera</taxon>
        <taxon>Muscomorpha</taxon>
        <taxon>Tephritoidea</taxon>
        <taxon>Tephritidae</taxon>
        <taxon>Ceratitis</taxon>
        <taxon>Ceratitis</taxon>
    </lineage>
</organism>